<proteinExistence type="predicted"/>
<keyword evidence="2" id="KW-1185">Reference proteome</keyword>
<dbReference type="EMBL" id="JBHSQQ010000473">
    <property type="protein sequence ID" value="MFC5946041.1"/>
    <property type="molecule type" value="Genomic_DNA"/>
</dbReference>
<feature type="non-terminal residue" evidence="1">
    <location>
        <position position="62"/>
    </location>
</feature>
<gene>
    <name evidence="1" type="ORF">ACFPZ4_31850</name>
</gene>
<evidence type="ECO:0000313" key="1">
    <source>
        <dbReference type="EMBL" id="MFC5946041.1"/>
    </source>
</evidence>
<protein>
    <submittedName>
        <fullName evidence="1">Uncharacterized protein</fullName>
    </submittedName>
</protein>
<name>A0ABW1HX66_9ACTN</name>
<comment type="caution">
    <text evidence="1">The sequence shown here is derived from an EMBL/GenBank/DDBJ whole genome shotgun (WGS) entry which is preliminary data.</text>
</comment>
<reference evidence="2" key="1">
    <citation type="journal article" date="2019" name="Int. J. Syst. Evol. Microbiol.">
        <title>The Global Catalogue of Microorganisms (GCM) 10K type strain sequencing project: providing services to taxonomists for standard genome sequencing and annotation.</title>
        <authorList>
            <consortium name="The Broad Institute Genomics Platform"/>
            <consortium name="The Broad Institute Genome Sequencing Center for Infectious Disease"/>
            <person name="Wu L."/>
            <person name="Ma J."/>
        </authorList>
    </citation>
    <scope>NUCLEOTIDE SEQUENCE [LARGE SCALE GENOMIC DNA]</scope>
    <source>
        <strain evidence="2">CGMCC 4.7173</strain>
    </source>
</reference>
<dbReference type="RefSeq" id="WP_377538894.1">
    <property type="nucleotide sequence ID" value="NZ_JBHSQQ010000473.1"/>
</dbReference>
<sequence length="62" mass="6169">MSPRTGRPGDPAHVGRAAVAPDGEVLPELVATGVVAADALLATVAGQQQARRVAARLTANAV</sequence>
<evidence type="ECO:0000313" key="2">
    <source>
        <dbReference type="Proteomes" id="UP001596207"/>
    </source>
</evidence>
<organism evidence="1 2">
    <name type="scientific">Micromonospora harpali</name>
    <dbReference type="NCBI Taxonomy" id="1490225"/>
    <lineage>
        <taxon>Bacteria</taxon>
        <taxon>Bacillati</taxon>
        <taxon>Actinomycetota</taxon>
        <taxon>Actinomycetes</taxon>
        <taxon>Micromonosporales</taxon>
        <taxon>Micromonosporaceae</taxon>
        <taxon>Micromonospora</taxon>
    </lineage>
</organism>
<accession>A0ABW1HX66</accession>
<dbReference type="Proteomes" id="UP001596207">
    <property type="component" value="Unassembled WGS sequence"/>
</dbReference>